<dbReference type="EMBL" id="JAGFBR010000013">
    <property type="protein sequence ID" value="KAH0456384.1"/>
    <property type="molecule type" value="Genomic_DNA"/>
</dbReference>
<accession>A0AAV7GL12</accession>
<organism evidence="1 2">
    <name type="scientific">Dendrobium chrysotoxum</name>
    <name type="common">Orchid</name>
    <dbReference type="NCBI Taxonomy" id="161865"/>
    <lineage>
        <taxon>Eukaryota</taxon>
        <taxon>Viridiplantae</taxon>
        <taxon>Streptophyta</taxon>
        <taxon>Embryophyta</taxon>
        <taxon>Tracheophyta</taxon>
        <taxon>Spermatophyta</taxon>
        <taxon>Magnoliopsida</taxon>
        <taxon>Liliopsida</taxon>
        <taxon>Asparagales</taxon>
        <taxon>Orchidaceae</taxon>
        <taxon>Epidendroideae</taxon>
        <taxon>Malaxideae</taxon>
        <taxon>Dendrobiinae</taxon>
        <taxon>Dendrobium</taxon>
    </lineage>
</organism>
<gene>
    <name evidence="1" type="ORF">IEQ34_014291</name>
</gene>
<evidence type="ECO:0000313" key="2">
    <source>
        <dbReference type="Proteomes" id="UP000775213"/>
    </source>
</evidence>
<dbReference type="AlphaFoldDB" id="A0AAV7GL12"/>
<dbReference type="Proteomes" id="UP000775213">
    <property type="component" value="Unassembled WGS sequence"/>
</dbReference>
<name>A0AAV7GL12_DENCH</name>
<proteinExistence type="predicted"/>
<protein>
    <submittedName>
        <fullName evidence="1">Uncharacterized protein</fullName>
    </submittedName>
</protein>
<comment type="caution">
    <text evidence="1">The sequence shown here is derived from an EMBL/GenBank/DDBJ whole genome shotgun (WGS) entry which is preliminary data.</text>
</comment>
<keyword evidence="2" id="KW-1185">Reference proteome</keyword>
<sequence>MISGLRIPALEKLGPLDEKKATLGAEGEELLLITVPQNCMAAVGLIAEPAYAEILAPSSNVTKEEGIGWSSSTIVAPSILLFLSMTATPPAALIAGILVTDSQRTIFPFRLAAGCLSHELGAISGNCC</sequence>
<evidence type="ECO:0000313" key="1">
    <source>
        <dbReference type="EMBL" id="KAH0456384.1"/>
    </source>
</evidence>
<reference evidence="1 2" key="1">
    <citation type="journal article" date="2021" name="Hortic Res">
        <title>Chromosome-scale assembly of the Dendrobium chrysotoxum genome enhances the understanding of orchid evolution.</title>
        <authorList>
            <person name="Zhang Y."/>
            <person name="Zhang G.Q."/>
            <person name="Zhang D."/>
            <person name="Liu X.D."/>
            <person name="Xu X.Y."/>
            <person name="Sun W.H."/>
            <person name="Yu X."/>
            <person name="Zhu X."/>
            <person name="Wang Z.W."/>
            <person name="Zhao X."/>
            <person name="Zhong W.Y."/>
            <person name="Chen H."/>
            <person name="Yin W.L."/>
            <person name="Huang T."/>
            <person name="Niu S.C."/>
            <person name="Liu Z.J."/>
        </authorList>
    </citation>
    <scope>NUCLEOTIDE SEQUENCE [LARGE SCALE GENOMIC DNA]</scope>
    <source>
        <strain evidence="1">Lindl</strain>
    </source>
</reference>